<evidence type="ECO:0000313" key="2">
    <source>
        <dbReference type="Proteomes" id="UP001309876"/>
    </source>
</evidence>
<dbReference type="AlphaFoldDB" id="A0AAN7STI5"/>
<evidence type="ECO:0000313" key="1">
    <source>
        <dbReference type="EMBL" id="KAK5081143.1"/>
    </source>
</evidence>
<sequence>MSDQQRKHLLASAESFCNDIASQADLETILSHFSTSYTPVALEHGHKQLAPFLGRPFLGIDGIKEYFGLLGKCLKHENMGFKNYIVDTSEDRSTGQSWNEIFTYQLAFDTQGKVISYHIWADSGAAYLASKGLLDEDDLENVAVTAETRPA</sequence>
<evidence type="ECO:0008006" key="3">
    <source>
        <dbReference type="Google" id="ProtNLM"/>
    </source>
</evidence>
<accession>A0AAN7STI5</accession>
<gene>
    <name evidence="1" type="ORF">LTR05_007937</name>
</gene>
<name>A0AAN7STI5_9EURO</name>
<dbReference type="EMBL" id="JAVRRJ010000010">
    <property type="protein sequence ID" value="KAK5081143.1"/>
    <property type="molecule type" value="Genomic_DNA"/>
</dbReference>
<keyword evidence="2" id="KW-1185">Reference proteome</keyword>
<proteinExistence type="predicted"/>
<dbReference type="Proteomes" id="UP001309876">
    <property type="component" value="Unassembled WGS sequence"/>
</dbReference>
<comment type="caution">
    <text evidence="1">The sequence shown here is derived from an EMBL/GenBank/DDBJ whole genome shotgun (WGS) entry which is preliminary data.</text>
</comment>
<organism evidence="1 2">
    <name type="scientific">Lithohypha guttulata</name>
    <dbReference type="NCBI Taxonomy" id="1690604"/>
    <lineage>
        <taxon>Eukaryota</taxon>
        <taxon>Fungi</taxon>
        <taxon>Dikarya</taxon>
        <taxon>Ascomycota</taxon>
        <taxon>Pezizomycotina</taxon>
        <taxon>Eurotiomycetes</taxon>
        <taxon>Chaetothyriomycetidae</taxon>
        <taxon>Chaetothyriales</taxon>
        <taxon>Trichomeriaceae</taxon>
        <taxon>Lithohypha</taxon>
    </lineage>
</organism>
<reference evidence="1 2" key="1">
    <citation type="submission" date="2023-08" db="EMBL/GenBank/DDBJ databases">
        <title>Black Yeasts Isolated from many extreme environments.</title>
        <authorList>
            <person name="Coleine C."/>
            <person name="Stajich J.E."/>
            <person name="Selbmann L."/>
        </authorList>
    </citation>
    <scope>NUCLEOTIDE SEQUENCE [LARGE SCALE GENOMIC DNA]</scope>
    <source>
        <strain evidence="1 2">CCFEE 5910</strain>
    </source>
</reference>
<protein>
    <recommendedName>
        <fullName evidence="3">SnoaL-like domain-containing protein</fullName>
    </recommendedName>
</protein>